<evidence type="ECO:0000313" key="2">
    <source>
        <dbReference type="EMBL" id="KAG5594699.1"/>
    </source>
</evidence>
<sequence length="496" mass="55999">MKGEQDKAIQNPGRKQVAKEGDSAELTKEPGPSASYLPRNGKSQFIQFLHSSPEESSSTSVCGVGQTGESITPHTEVVAFPTLLFGEILPSSSTLVLSGEKFQNSEAQSVVKPSVNFPTEEVKVVSRVMSSTMFERLFDGDFPEGKGHESNILAMAIELVVVQSLASLRGDVQPTLLEQDEKDEEEEVPFVWRRKGVRGADALTVGVPDQEAVKDVPDTKFNNEPAESERERERKRKRKMVESHTKGDKKRYTTRGEMQKMMRSAKAANEIQMERTRKRRRKGHLLEEPTSTPLLVGSSETKLDDIDVVVAKGRKEEEIERVKSKRGHKSMKKSPVKKESVSKRSTVKSKPTKGPGPRVQKQDKEKEMTREKRIVERKKQKVLNGRVFDPEILTEFEVEIFLDEETLGIILVPVKGIRSIKGCKPSSEFTKQATKHGDIKCASLPKKFLKEEYQLMFEFINKLSVPRTEKRIVASDVANLFLMENWMNLRKSIFLL</sequence>
<gene>
    <name evidence="2" type="ORF">H5410_035931</name>
</gene>
<evidence type="ECO:0000313" key="3">
    <source>
        <dbReference type="Proteomes" id="UP000824120"/>
    </source>
</evidence>
<feature type="compositionally biased region" description="Basic and acidic residues" evidence="1">
    <location>
        <begin position="17"/>
        <end position="28"/>
    </location>
</feature>
<feature type="compositionally biased region" description="Basic residues" evidence="1">
    <location>
        <begin position="323"/>
        <end position="335"/>
    </location>
</feature>
<reference evidence="2 3" key="1">
    <citation type="submission" date="2020-09" db="EMBL/GenBank/DDBJ databases">
        <title>De no assembly of potato wild relative species, Solanum commersonii.</title>
        <authorList>
            <person name="Cho K."/>
        </authorList>
    </citation>
    <scope>NUCLEOTIDE SEQUENCE [LARGE SCALE GENOMIC DNA]</scope>
    <source>
        <strain evidence="2">LZ3.2</strain>
        <tissue evidence="2">Leaf</tissue>
    </source>
</reference>
<dbReference type="Proteomes" id="UP000824120">
    <property type="component" value="Chromosome 7"/>
</dbReference>
<feature type="region of interest" description="Disordered" evidence="1">
    <location>
        <begin position="1"/>
        <end position="39"/>
    </location>
</feature>
<feature type="region of interest" description="Disordered" evidence="1">
    <location>
        <begin position="317"/>
        <end position="373"/>
    </location>
</feature>
<dbReference type="EMBL" id="JACXVP010000007">
    <property type="protein sequence ID" value="KAG5594699.1"/>
    <property type="molecule type" value="Genomic_DNA"/>
</dbReference>
<evidence type="ECO:0000256" key="1">
    <source>
        <dbReference type="SAM" id="MobiDB-lite"/>
    </source>
</evidence>
<protein>
    <submittedName>
        <fullName evidence="2">Uncharacterized protein</fullName>
    </submittedName>
</protein>
<name>A0A9J5Y240_SOLCO</name>
<comment type="caution">
    <text evidence="2">The sequence shown here is derived from an EMBL/GenBank/DDBJ whole genome shotgun (WGS) entry which is preliminary data.</text>
</comment>
<keyword evidence="3" id="KW-1185">Reference proteome</keyword>
<feature type="region of interest" description="Disordered" evidence="1">
    <location>
        <begin position="208"/>
        <end position="299"/>
    </location>
</feature>
<feature type="compositionally biased region" description="Basic and acidic residues" evidence="1">
    <location>
        <begin position="360"/>
        <end position="373"/>
    </location>
</feature>
<dbReference type="AlphaFoldDB" id="A0A9J5Y240"/>
<dbReference type="OrthoDB" id="1318747at2759"/>
<accession>A0A9J5Y240</accession>
<organism evidence="2 3">
    <name type="scientific">Solanum commersonii</name>
    <name type="common">Commerson's wild potato</name>
    <name type="synonym">Commerson's nightshade</name>
    <dbReference type="NCBI Taxonomy" id="4109"/>
    <lineage>
        <taxon>Eukaryota</taxon>
        <taxon>Viridiplantae</taxon>
        <taxon>Streptophyta</taxon>
        <taxon>Embryophyta</taxon>
        <taxon>Tracheophyta</taxon>
        <taxon>Spermatophyta</taxon>
        <taxon>Magnoliopsida</taxon>
        <taxon>eudicotyledons</taxon>
        <taxon>Gunneridae</taxon>
        <taxon>Pentapetalae</taxon>
        <taxon>asterids</taxon>
        <taxon>lamiids</taxon>
        <taxon>Solanales</taxon>
        <taxon>Solanaceae</taxon>
        <taxon>Solanoideae</taxon>
        <taxon>Solaneae</taxon>
        <taxon>Solanum</taxon>
    </lineage>
</organism>
<proteinExistence type="predicted"/>